<dbReference type="AlphaFoldDB" id="W0DJU2"/>
<reference evidence="1 2" key="1">
    <citation type="submission" date="2013-12" db="EMBL/GenBank/DDBJ databases">
        <authorList>
            <consortium name="DOE Joint Genome Institute"/>
            <person name="Muyzer G."/>
            <person name="Huntemann M."/>
            <person name="Han J."/>
            <person name="Chen A."/>
            <person name="Kyrpides N."/>
            <person name="Mavromatis K."/>
            <person name="Markowitz V."/>
            <person name="Palaniappan K."/>
            <person name="Ivanova N."/>
            <person name="Schaumberg A."/>
            <person name="Pati A."/>
            <person name="Liolios K."/>
            <person name="Nordberg H.P."/>
            <person name="Cantor M.N."/>
            <person name="Hua S.X."/>
            <person name="Woyke T."/>
        </authorList>
    </citation>
    <scope>NUCLEOTIDE SEQUENCE [LARGE SCALE GENOMIC DNA]</scope>
    <source>
        <strain evidence="1 2">ARh 1</strain>
    </source>
</reference>
<evidence type="ECO:0000313" key="2">
    <source>
        <dbReference type="Proteomes" id="UP000005289"/>
    </source>
</evidence>
<dbReference type="EMBL" id="CP007029">
    <property type="protein sequence ID" value="AHE97517.1"/>
    <property type="molecule type" value="Genomic_DNA"/>
</dbReference>
<evidence type="ECO:0000313" key="1">
    <source>
        <dbReference type="EMBL" id="AHE97517.1"/>
    </source>
</evidence>
<organism evidence="1 2">
    <name type="scientific">Thioalkalivibrio paradoxus ARh 1</name>
    <dbReference type="NCBI Taxonomy" id="713585"/>
    <lineage>
        <taxon>Bacteria</taxon>
        <taxon>Pseudomonadati</taxon>
        <taxon>Pseudomonadota</taxon>
        <taxon>Gammaproteobacteria</taxon>
        <taxon>Chromatiales</taxon>
        <taxon>Ectothiorhodospiraceae</taxon>
        <taxon>Thioalkalivibrio</taxon>
    </lineage>
</organism>
<gene>
    <name evidence="1" type="ORF">THITH_03700</name>
</gene>
<keyword evidence="2" id="KW-1185">Reference proteome</keyword>
<dbReference type="STRING" id="713585.THITH_03700"/>
<dbReference type="Proteomes" id="UP000005289">
    <property type="component" value="Chromosome"/>
</dbReference>
<protein>
    <submittedName>
        <fullName evidence="1">Integrase</fullName>
    </submittedName>
</protein>
<accession>W0DJU2</accession>
<dbReference type="HOGENOM" id="CLU_2037005_0_0_6"/>
<sequence length="121" mass="13523">MQAGHDVLALQFRMVGDDLIHRHARPHEVQHHFDRPAHVSNTRLAVADLHVQGDATQLCHRGCALVQLRVNDVALGGEVQTRASVVQQKTREPVRFELTAFEETHRSNAYAVFLGAKSEIS</sequence>
<name>W0DJU2_9GAMM</name>
<dbReference type="KEGG" id="tti:THITH_03700"/>
<proteinExistence type="predicted"/>